<evidence type="ECO:0000256" key="5">
    <source>
        <dbReference type="ARBA" id="ARBA00022840"/>
    </source>
</evidence>
<dbReference type="STRING" id="1097556.R4XI51"/>
<keyword evidence="3" id="KW-0547">Nucleotide-binding</keyword>
<organism evidence="8 9">
    <name type="scientific">Taphrina deformans (strain PYCC 5710 / ATCC 11124 / CBS 356.35 / IMI 108563 / JCM 9778 / NBRC 8474)</name>
    <name type="common">Peach leaf curl fungus</name>
    <name type="synonym">Lalaria deformans</name>
    <dbReference type="NCBI Taxonomy" id="1097556"/>
    <lineage>
        <taxon>Eukaryota</taxon>
        <taxon>Fungi</taxon>
        <taxon>Dikarya</taxon>
        <taxon>Ascomycota</taxon>
        <taxon>Taphrinomycotina</taxon>
        <taxon>Taphrinomycetes</taxon>
        <taxon>Taphrinales</taxon>
        <taxon>Taphrinaceae</taxon>
        <taxon>Taphrina</taxon>
    </lineage>
</organism>
<dbReference type="InterPro" id="IPR045269">
    <property type="entry name" value="Atg1-like"/>
</dbReference>
<dbReference type="VEuPathDB" id="FungiDB:TAPDE_003197"/>
<reference evidence="8 9" key="1">
    <citation type="journal article" date="2013" name="MBio">
        <title>Genome sequencing of the plant pathogen Taphrina deformans, the causal agent of peach leaf curl.</title>
        <authorList>
            <person name="Cisse O.H."/>
            <person name="Almeida J.M.G.C.F."/>
            <person name="Fonseca A."/>
            <person name="Kumar A.A."/>
            <person name="Salojaervi J."/>
            <person name="Overmyer K."/>
            <person name="Hauser P.M."/>
            <person name="Pagni M."/>
        </authorList>
    </citation>
    <scope>NUCLEOTIDE SEQUENCE [LARGE SCALE GENOMIC DNA]</scope>
    <source>
        <strain evidence="9">PYCC 5710 / ATCC 11124 / CBS 356.35 / IMI 108563 / JCM 9778 / NBRC 8474</strain>
    </source>
</reference>
<dbReference type="GO" id="GO:0000407">
    <property type="term" value="C:phagophore assembly site"/>
    <property type="evidence" value="ECO:0007669"/>
    <property type="project" value="TreeGrafter"/>
</dbReference>
<evidence type="ECO:0000259" key="7">
    <source>
        <dbReference type="PROSITE" id="PS50011"/>
    </source>
</evidence>
<evidence type="ECO:0000313" key="9">
    <source>
        <dbReference type="Proteomes" id="UP000013776"/>
    </source>
</evidence>
<evidence type="ECO:0000256" key="6">
    <source>
        <dbReference type="SAM" id="MobiDB-lite"/>
    </source>
</evidence>
<dbReference type="GO" id="GO:0010506">
    <property type="term" value="P:regulation of autophagy"/>
    <property type="evidence" value="ECO:0007669"/>
    <property type="project" value="InterPro"/>
</dbReference>
<dbReference type="GO" id="GO:0004674">
    <property type="term" value="F:protein serine/threonine kinase activity"/>
    <property type="evidence" value="ECO:0007669"/>
    <property type="project" value="UniProtKB-KW"/>
</dbReference>
<keyword evidence="9" id="KW-1185">Reference proteome</keyword>
<proteinExistence type="predicted"/>
<evidence type="ECO:0000313" key="8">
    <source>
        <dbReference type="EMBL" id="CCG83072.2"/>
    </source>
</evidence>
<dbReference type="GO" id="GO:0005829">
    <property type="term" value="C:cytosol"/>
    <property type="evidence" value="ECO:0007669"/>
    <property type="project" value="TreeGrafter"/>
</dbReference>
<dbReference type="PROSITE" id="PS00108">
    <property type="entry name" value="PROTEIN_KINASE_ST"/>
    <property type="match status" value="1"/>
</dbReference>
<dbReference type="Pfam" id="PF00069">
    <property type="entry name" value="Pkinase"/>
    <property type="match status" value="1"/>
</dbReference>
<dbReference type="AlphaFoldDB" id="R4XI51"/>
<gene>
    <name evidence="8" type="ORF">TAPDE_003197</name>
</gene>
<dbReference type="PANTHER" id="PTHR24348">
    <property type="entry name" value="SERINE/THREONINE-PROTEIN KINASE UNC-51-RELATED"/>
    <property type="match status" value="1"/>
</dbReference>
<dbReference type="EC" id="2.7.11.1" evidence="1"/>
<dbReference type="SUPFAM" id="SSF56112">
    <property type="entry name" value="Protein kinase-like (PK-like)"/>
    <property type="match status" value="1"/>
</dbReference>
<dbReference type="OrthoDB" id="4062651at2759"/>
<dbReference type="InterPro" id="IPR000719">
    <property type="entry name" value="Prot_kinase_dom"/>
</dbReference>
<dbReference type="GO" id="GO:0005524">
    <property type="term" value="F:ATP binding"/>
    <property type="evidence" value="ECO:0007669"/>
    <property type="project" value="UniProtKB-KW"/>
</dbReference>
<evidence type="ECO:0000256" key="3">
    <source>
        <dbReference type="ARBA" id="ARBA00022741"/>
    </source>
</evidence>
<dbReference type="Proteomes" id="UP000013776">
    <property type="component" value="Unassembled WGS sequence"/>
</dbReference>
<evidence type="ECO:0000256" key="4">
    <source>
        <dbReference type="ARBA" id="ARBA00022777"/>
    </source>
</evidence>
<dbReference type="PANTHER" id="PTHR24348:SF22">
    <property type="entry name" value="NON-SPECIFIC SERINE_THREONINE PROTEIN KINASE"/>
    <property type="match status" value="1"/>
</dbReference>
<feature type="domain" description="Protein kinase" evidence="7">
    <location>
        <begin position="19"/>
        <end position="283"/>
    </location>
</feature>
<keyword evidence="5" id="KW-0067">ATP-binding</keyword>
<keyword evidence="2" id="KW-0808">Transferase</keyword>
<dbReference type="GO" id="GO:0016020">
    <property type="term" value="C:membrane"/>
    <property type="evidence" value="ECO:0007669"/>
    <property type="project" value="TreeGrafter"/>
</dbReference>
<protein>
    <recommendedName>
        <fullName evidence="1">non-specific serine/threonine protein kinase</fullName>
        <ecNumber evidence="1">2.7.11.1</ecNumber>
    </recommendedName>
</protein>
<dbReference type="InterPro" id="IPR008271">
    <property type="entry name" value="Ser/Thr_kinase_AS"/>
</dbReference>
<dbReference type="PROSITE" id="PS50011">
    <property type="entry name" value="PROTEIN_KINASE_DOM"/>
    <property type="match status" value="1"/>
</dbReference>
<feature type="region of interest" description="Disordered" evidence="6">
    <location>
        <begin position="372"/>
        <end position="491"/>
    </location>
</feature>
<comment type="caution">
    <text evidence="8">The sequence shown here is derived from an EMBL/GenBank/DDBJ whole genome shotgun (WGS) entry which is preliminary data.</text>
</comment>
<dbReference type="InterPro" id="IPR011009">
    <property type="entry name" value="Kinase-like_dom_sf"/>
</dbReference>
<feature type="compositionally biased region" description="Acidic residues" evidence="6">
    <location>
        <begin position="472"/>
        <end position="482"/>
    </location>
</feature>
<accession>R4XI51</accession>
<dbReference type="eggNOG" id="KOG0583">
    <property type="taxonomic scope" value="Eukaryota"/>
</dbReference>
<keyword evidence="8" id="KW-0723">Serine/threonine-protein kinase</keyword>
<keyword evidence="4 8" id="KW-0418">Kinase</keyword>
<name>R4XI51_TAPDE</name>
<dbReference type="EMBL" id="CAHR02000120">
    <property type="protein sequence ID" value="CCG83072.2"/>
    <property type="molecule type" value="Genomic_DNA"/>
</dbReference>
<evidence type="ECO:0000256" key="2">
    <source>
        <dbReference type="ARBA" id="ARBA00022679"/>
    </source>
</evidence>
<dbReference type="GO" id="GO:0005776">
    <property type="term" value="C:autophagosome"/>
    <property type="evidence" value="ECO:0007669"/>
    <property type="project" value="TreeGrafter"/>
</dbReference>
<evidence type="ECO:0000256" key="1">
    <source>
        <dbReference type="ARBA" id="ARBA00012513"/>
    </source>
</evidence>
<dbReference type="SMART" id="SM00220">
    <property type="entry name" value="S_TKc"/>
    <property type="match status" value="1"/>
</dbReference>
<sequence length="517" mass="57403">MSRLLGKGDKLGGWDNKKYLILSTLNHGSYGTVYAARNARTLNKVAIKQISKDTQTTELDILTRLRKASSRNIIKLIDSFSDDKSSYIVNDFCTLGDLYEVIAADRVPVDSETLRDLILQLIQSVEACHSVGVYHRDVKPENIFLTVEEAKSTTAGDGEVVLKLGDFGLATCDTFSTEIGTGSDRYMAPEQFALTEAGGYDPAQADIWALGIVIMNTLFSRNPWKCPTEDDPVFKDFLRDPESLFEHFSYLTHDTFNVVKHALKVEPELRSLDRMRTAVMEVLDWTQAGDSVESVMVSRRASTNLADYDTMGPTAGRAPLRTPSIMQTAKLQSTVLGSFPWSKALAGMKEDEKFSRNGLGFAKPALKHPSMLASSWRKPTQKELGSIDSGLGASLTSCSPQKHEIPRSRHSQAGFKQFAQSAPGPRIKFPEPSPNKGHLKFGTSWADQDSDSEDEMLSPVWSNRRKSAIQEEKEEAEEENGNEIDRRSSDDLHSSFDEVAFFDIDDVPHSKTALSTR</sequence>
<dbReference type="GO" id="GO:0000045">
    <property type="term" value="P:autophagosome assembly"/>
    <property type="evidence" value="ECO:0007669"/>
    <property type="project" value="TreeGrafter"/>
</dbReference>
<dbReference type="Gene3D" id="1.10.510.10">
    <property type="entry name" value="Transferase(Phosphotransferase) domain 1"/>
    <property type="match status" value="1"/>
</dbReference>